<evidence type="ECO:0000256" key="2">
    <source>
        <dbReference type="SAM" id="MobiDB-lite"/>
    </source>
</evidence>
<keyword evidence="4" id="KW-1185">Reference proteome</keyword>
<feature type="region of interest" description="Disordered" evidence="2">
    <location>
        <begin position="114"/>
        <end position="144"/>
    </location>
</feature>
<protein>
    <recommendedName>
        <fullName evidence="5">Cell division protein ZapA</fullName>
    </recommendedName>
</protein>
<reference evidence="3 4" key="1">
    <citation type="journal article" date="2021" name="Microorganisms">
        <title>Genome Evolution of Filamentous Cyanobacterium Nostoc Species: From Facultative Symbiosis to Free Living.</title>
        <authorList>
            <person name="Huo D."/>
            <person name="Li H."/>
            <person name="Cai F."/>
            <person name="Guo X."/>
            <person name="Qiao Z."/>
            <person name="Wang W."/>
            <person name="Yu G."/>
            <person name="Li R."/>
        </authorList>
    </citation>
    <scope>NUCLEOTIDE SEQUENCE [LARGE SCALE GENOMIC DNA]</scope>
    <source>
        <strain evidence="3 4">CHAB 5714</strain>
    </source>
</reference>
<gene>
    <name evidence="3" type="ORF">LC586_32965</name>
</gene>
<name>A0ABS8IJ56_9NOSO</name>
<dbReference type="Proteomes" id="UP001199525">
    <property type="component" value="Unassembled WGS sequence"/>
</dbReference>
<dbReference type="EMBL" id="JAIVFQ010000095">
    <property type="protein sequence ID" value="MCC5603854.1"/>
    <property type="molecule type" value="Genomic_DNA"/>
</dbReference>
<organism evidence="3 4">
    <name type="scientific">Nostoc favosum CHAB5714</name>
    <dbReference type="NCBI Taxonomy" id="2780399"/>
    <lineage>
        <taxon>Bacteria</taxon>
        <taxon>Bacillati</taxon>
        <taxon>Cyanobacteriota</taxon>
        <taxon>Cyanophyceae</taxon>
        <taxon>Nostocales</taxon>
        <taxon>Nostocaceae</taxon>
        <taxon>Nostoc</taxon>
        <taxon>Nostoc favosum</taxon>
    </lineage>
</organism>
<proteinExistence type="predicted"/>
<evidence type="ECO:0000313" key="4">
    <source>
        <dbReference type="Proteomes" id="UP001199525"/>
    </source>
</evidence>
<feature type="coiled-coil region" evidence="1">
    <location>
        <begin position="53"/>
        <end position="80"/>
    </location>
</feature>
<sequence length="144" mass="16363">MKVKLVHAHFLISIGDYSNERVGFTVELEEGETVQSVVDDLRQQAITAVGPKSEELYNQNRKLRFENRELEERMNKLRSEWEATAEFLRAQGIKPEAPSMPQFQRLLNAAKPESQSVTAEFVEEADPDNIPFDPGTRGDIPDGF</sequence>
<accession>A0ABS8IJ56</accession>
<evidence type="ECO:0000256" key="1">
    <source>
        <dbReference type="SAM" id="Coils"/>
    </source>
</evidence>
<evidence type="ECO:0008006" key="5">
    <source>
        <dbReference type="Google" id="ProtNLM"/>
    </source>
</evidence>
<dbReference type="RefSeq" id="WP_229489648.1">
    <property type="nucleotide sequence ID" value="NZ_JAIVFQ010000095.1"/>
</dbReference>
<keyword evidence="1" id="KW-0175">Coiled coil</keyword>
<comment type="caution">
    <text evidence="3">The sequence shown here is derived from an EMBL/GenBank/DDBJ whole genome shotgun (WGS) entry which is preliminary data.</text>
</comment>
<evidence type="ECO:0000313" key="3">
    <source>
        <dbReference type="EMBL" id="MCC5603854.1"/>
    </source>
</evidence>